<dbReference type="EMBL" id="DRUC01000025">
    <property type="protein sequence ID" value="HHF47893.1"/>
    <property type="molecule type" value="Genomic_DNA"/>
</dbReference>
<comment type="caution">
    <text evidence="3">The sequence shown here is derived from an EMBL/GenBank/DDBJ whole genome shotgun (WGS) entry which is preliminary data.</text>
</comment>
<dbReference type="EMBL" id="DTPI01000029">
    <property type="protein sequence ID" value="HGE66398.1"/>
    <property type="molecule type" value="Genomic_DNA"/>
</dbReference>
<dbReference type="SMART" id="SM00481">
    <property type="entry name" value="POLIIIAc"/>
    <property type="match status" value="1"/>
</dbReference>
<protein>
    <submittedName>
        <fullName evidence="3">PHP domain-containing protein</fullName>
    </submittedName>
</protein>
<dbReference type="InterPro" id="IPR004013">
    <property type="entry name" value="PHP_dom"/>
</dbReference>
<evidence type="ECO:0000259" key="1">
    <source>
        <dbReference type="SMART" id="SM00481"/>
    </source>
</evidence>
<evidence type="ECO:0000313" key="2">
    <source>
        <dbReference type="EMBL" id="HGE66398.1"/>
    </source>
</evidence>
<evidence type="ECO:0000313" key="3">
    <source>
        <dbReference type="EMBL" id="HGU59326.1"/>
    </source>
</evidence>
<dbReference type="Pfam" id="PF02811">
    <property type="entry name" value="PHP"/>
    <property type="match status" value="1"/>
</dbReference>
<proteinExistence type="predicted"/>
<dbReference type="InterPro" id="IPR050243">
    <property type="entry name" value="PHP_phosphatase"/>
</dbReference>
<organism evidence="3">
    <name type="scientific">Geoglobus ahangari</name>
    <dbReference type="NCBI Taxonomy" id="113653"/>
    <lineage>
        <taxon>Archaea</taxon>
        <taxon>Methanobacteriati</taxon>
        <taxon>Methanobacteriota</taxon>
        <taxon>Archaeoglobi</taxon>
        <taxon>Archaeoglobales</taxon>
        <taxon>Archaeoglobaceae</taxon>
        <taxon>Geoglobus</taxon>
    </lineage>
</organism>
<dbReference type="GO" id="GO:0008270">
    <property type="term" value="F:zinc ion binding"/>
    <property type="evidence" value="ECO:0007669"/>
    <property type="project" value="TreeGrafter"/>
</dbReference>
<reference evidence="3" key="1">
    <citation type="journal article" date="2020" name="mSystems">
        <title>Genome- and Community-Level Interaction Insights into Carbon Utilization and Element Cycling Functions of Hydrothermarchaeota in Hydrothermal Sediment.</title>
        <authorList>
            <person name="Zhou Z."/>
            <person name="Liu Y."/>
            <person name="Xu W."/>
            <person name="Pan J."/>
            <person name="Luo Z.H."/>
            <person name="Li M."/>
        </authorList>
    </citation>
    <scope>NUCLEOTIDE SEQUENCE [LARGE SCALE GENOMIC DNA]</scope>
    <source>
        <strain evidence="4">SpSt-10</strain>
        <strain evidence="3">SpSt-62</strain>
        <strain evidence="2">SpSt-97</strain>
    </source>
</reference>
<name>A0A7C4S679_9EURY</name>
<dbReference type="Gene3D" id="3.20.20.140">
    <property type="entry name" value="Metal-dependent hydrolases"/>
    <property type="match status" value="1"/>
</dbReference>
<dbReference type="SUPFAM" id="SSF89550">
    <property type="entry name" value="PHP domain-like"/>
    <property type="match status" value="1"/>
</dbReference>
<dbReference type="PANTHER" id="PTHR36928">
    <property type="entry name" value="PHOSPHATASE YCDX-RELATED"/>
    <property type="match status" value="1"/>
</dbReference>
<dbReference type="PANTHER" id="PTHR36928:SF1">
    <property type="entry name" value="PHOSPHATASE YCDX-RELATED"/>
    <property type="match status" value="1"/>
</dbReference>
<evidence type="ECO:0000313" key="4">
    <source>
        <dbReference type="EMBL" id="HHF47893.1"/>
    </source>
</evidence>
<dbReference type="AlphaFoldDB" id="A0A7C4S679"/>
<dbReference type="GO" id="GO:0042578">
    <property type="term" value="F:phosphoric ester hydrolase activity"/>
    <property type="evidence" value="ECO:0007669"/>
    <property type="project" value="TreeGrafter"/>
</dbReference>
<sequence>MIPKIYLLHLRYSHVDLHIHSKYSDGKSSIEEIAKKAKERGLKVIAIVDHSSEHPLGLNEKKAKLRELEIKNAEEKYSIRILDGVECGILEDGKIQKPNHDFDLIIASVHSYLPVKEFYKRVIKCIKTQEFHVLGHLHAEMFYAGRIEELDTEIIDLLIENGIALELNSQHHAPPEDFLELCVDKKLIYSIGSDAHHPERIGDVSWSKKMAKIYLRKGLTILDEVHNFDG</sequence>
<feature type="domain" description="Polymerase/histidinol phosphatase N-terminal" evidence="1">
    <location>
        <begin position="15"/>
        <end position="91"/>
    </location>
</feature>
<dbReference type="GO" id="GO:0005829">
    <property type="term" value="C:cytosol"/>
    <property type="evidence" value="ECO:0007669"/>
    <property type="project" value="TreeGrafter"/>
</dbReference>
<dbReference type="EMBL" id="DTAK01000024">
    <property type="protein sequence ID" value="HGU59326.1"/>
    <property type="molecule type" value="Genomic_DNA"/>
</dbReference>
<dbReference type="InterPro" id="IPR003141">
    <property type="entry name" value="Pol/His_phosphatase_N"/>
</dbReference>
<dbReference type="InterPro" id="IPR016195">
    <property type="entry name" value="Pol/histidinol_Pase-like"/>
</dbReference>
<accession>A0A7C4S679</accession>
<gene>
    <name evidence="4" type="ORF">ENL48_01415</name>
    <name evidence="3" type="ORF">ENT89_03965</name>
    <name evidence="2" type="ORF">ENX77_04675</name>
</gene>